<protein>
    <submittedName>
        <fullName evidence="2">NADH dehydrogenase subunit 6</fullName>
    </submittedName>
</protein>
<feature type="transmembrane region" description="Helical" evidence="1">
    <location>
        <begin position="79"/>
        <end position="98"/>
    </location>
</feature>
<reference evidence="2" key="2">
    <citation type="journal article" date="2016" name="Parasitol. Res.">
        <title>The complete mitochondrial genome of rabbit pinworm Passalurus ambiguus: genome characterization and phylogenetic analysis.</title>
        <authorList>
            <person name="Liu G.H."/>
            <person name="Li S."/>
            <person name="Zou F.C."/>
            <person name="Wang C.R."/>
            <person name="Zhu X.Q."/>
        </authorList>
    </citation>
    <scope>NUCLEOTIDE SEQUENCE</scope>
</reference>
<keyword evidence="1" id="KW-1133">Transmembrane helix</keyword>
<feature type="transmembrane region" description="Helical" evidence="1">
    <location>
        <begin position="110"/>
        <end position="135"/>
    </location>
</feature>
<geneLocation type="mitochondrion" evidence="2"/>
<dbReference type="EMBL" id="KT879302">
    <property type="protein sequence ID" value="ALJ93252.1"/>
    <property type="molecule type" value="Genomic_DNA"/>
</dbReference>
<accession>A0A0N7IQP0</accession>
<keyword evidence="1" id="KW-0812">Transmembrane</keyword>
<name>A0A0N7IQP0_PASAG</name>
<reference evidence="2" key="1">
    <citation type="submission" date="2015-10" db="EMBL/GenBank/DDBJ databases">
        <authorList>
            <person name="Gilbert D.G."/>
        </authorList>
    </citation>
    <scope>NUCLEOTIDE SEQUENCE</scope>
</reference>
<evidence type="ECO:0000313" key="2">
    <source>
        <dbReference type="EMBL" id="ALJ93252.1"/>
    </source>
</evidence>
<dbReference type="AlphaFoldDB" id="A0A0N7IQP0"/>
<keyword evidence="1" id="KW-0472">Membrane</keyword>
<feature type="transmembrane region" description="Helical" evidence="1">
    <location>
        <begin position="46"/>
        <end position="67"/>
    </location>
</feature>
<organism evidence="2">
    <name type="scientific">Passalurus ambiguus</name>
    <name type="common">Rabbit pinworm</name>
    <dbReference type="NCBI Taxonomy" id="451380"/>
    <lineage>
        <taxon>Eukaryota</taxon>
        <taxon>Metazoa</taxon>
        <taxon>Ecdysozoa</taxon>
        <taxon>Nematoda</taxon>
        <taxon>Chromadorea</taxon>
        <taxon>Rhabditida</taxon>
        <taxon>Spirurina</taxon>
        <taxon>Oxyuridomorpha</taxon>
        <taxon>Oxyuroidea</taxon>
        <taxon>Oxyuridae</taxon>
        <taxon>Passalurus</taxon>
    </lineage>
</organism>
<proteinExistence type="predicted"/>
<gene>
    <name evidence="2" type="primary">nad6</name>
</gene>
<sequence length="144" mass="16926">MLMLFLFFSIVMCVFFYYNLDPMKCSFFLVLSLLFISPVMSFGVHVWYSYFVCMIFLSGVFVILVYFSSLSSFSYMKKPFWFVLLCCCFLVGDLFLGVSGDFIGINGFYYDFFCFVIFLVIFGLVFFFEFCSYFLSVGMAVRKM</sequence>
<evidence type="ECO:0000256" key="1">
    <source>
        <dbReference type="SAM" id="Phobius"/>
    </source>
</evidence>
<keyword evidence="2" id="KW-0496">Mitochondrion</keyword>